<dbReference type="InterPro" id="IPR055409">
    <property type="entry name" value="Beta-prop_FAM234A_B"/>
</dbReference>
<evidence type="ECO:0000256" key="7">
    <source>
        <dbReference type="ARBA" id="ARBA00023242"/>
    </source>
</evidence>
<evidence type="ECO:0000256" key="1">
    <source>
        <dbReference type="ARBA" id="ARBA00004167"/>
    </source>
</evidence>
<keyword evidence="2 10" id="KW-0812">Transmembrane</keyword>
<evidence type="ECO:0000256" key="3">
    <source>
        <dbReference type="ARBA" id="ARBA00022989"/>
    </source>
</evidence>
<dbReference type="InterPro" id="IPR017970">
    <property type="entry name" value="Homeobox_CS"/>
</dbReference>
<evidence type="ECO:0000256" key="2">
    <source>
        <dbReference type="ARBA" id="ARBA00022692"/>
    </source>
</evidence>
<evidence type="ECO:0000256" key="9">
    <source>
        <dbReference type="RuleBase" id="RU000682"/>
    </source>
</evidence>
<dbReference type="InterPro" id="IPR028994">
    <property type="entry name" value="Integrin_alpha_N"/>
</dbReference>
<feature type="transmembrane region" description="Helical" evidence="10">
    <location>
        <begin position="21"/>
        <end position="42"/>
    </location>
</feature>
<dbReference type="Pfam" id="PF23727">
    <property type="entry name" value="Beta-prop_FAM234A_B"/>
    <property type="match status" value="1"/>
</dbReference>
<dbReference type="GO" id="GO:0005634">
    <property type="term" value="C:nucleus"/>
    <property type="evidence" value="ECO:0007669"/>
    <property type="project" value="UniProtKB-SubCell"/>
</dbReference>
<dbReference type="SUPFAM" id="SSF69318">
    <property type="entry name" value="Integrin alpha N-terminal domain"/>
    <property type="match status" value="1"/>
</dbReference>
<dbReference type="GO" id="GO:0016020">
    <property type="term" value="C:membrane"/>
    <property type="evidence" value="ECO:0007669"/>
    <property type="project" value="UniProtKB-SubCell"/>
</dbReference>
<dbReference type="Pfam" id="PF00046">
    <property type="entry name" value="Homeodomain"/>
    <property type="match status" value="1"/>
</dbReference>
<evidence type="ECO:0000259" key="11">
    <source>
        <dbReference type="PROSITE" id="PS50071"/>
    </source>
</evidence>
<dbReference type="Gene3D" id="1.10.10.60">
    <property type="entry name" value="Homeodomain-like"/>
    <property type="match status" value="1"/>
</dbReference>
<protein>
    <recommendedName>
        <fullName evidence="11">Homeobox domain-containing protein</fullName>
    </recommendedName>
</protein>
<organism evidence="12 13">
    <name type="scientific">Adineta steineri</name>
    <dbReference type="NCBI Taxonomy" id="433720"/>
    <lineage>
        <taxon>Eukaryota</taxon>
        <taxon>Metazoa</taxon>
        <taxon>Spiralia</taxon>
        <taxon>Gnathifera</taxon>
        <taxon>Rotifera</taxon>
        <taxon>Eurotatoria</taxon>
        <taxon>Bdelloidea</taxon>
        <taxon>Adinetida</taxon>
        <taxon>Adinetidae</taxon>
        <taxon>Adineta</taxon>
    </lineage>
</organism>
<dbReference type="CDD" id="cd00086">
    <property type="entry name" value="homeodomain"/>
    <property type="match status" value="1"/>
</dbReference>
<feature type="domain" description="Homeobox" evidence="11">
    <location>
        <begin position="631"/>
        <end position="691"/>
    </location>
</feature>
<keyword evidence="7 8" id="KW-0539">Nucleus</keyword>
<dbReference type="GO" id="GO:0003677">
    <property type="term" value="F:DNA binding"/>
    <property type="evidence" value="ECO:0007669"/>
    <property type="project" value="UniProtKB-UniRule"/>
</dbReference>
<evidence type="ECO:0000256" key="5">
    <source>
        <dbReference type="ARBA" id="ARBA00023136"/>
    </source>
</evidence>
<name>A0A815B2D5_9BILA</name>
<dbReference type="SUPFAM" id="SSF46689">
    <property type="entry name" value="Homeodomain-like"/>
    <property type="match status" value="1"/>
</dbReference>
<dbReference type="InterPro" id="IPR045232">
    <property type="entry name" value="FAM234"/>
</dbReference>
<dbReference type="PANTHER" id="PTHR21419:SF30">
    <property type="entry name" value="IG-LIKE DOMAIN-CONTAINING PROTEIN"/>
    <property type="match status" value="1"/>
</dbReference>
<dbReference type="Proteomes" id="UP000663845">
    <property type="component" value="Unassembled WGS sequence"/>
</dbReference>
<dbReference type="InterPro" id="IPR001356">
    <property type="entry name" value="HD"/>
</dbReference>
<evidence type="ECO:0000256" key="6">
    <source>
        <dbReference type="ARBA" id="ARBA00023155"/>
    </source>
</evidence>
<dbReference type="SMART" id="SM00389">
    <property type="entry name" value="HOX"/>
    <property type="match status" value="1"/>
</dbReference>
<dbReference type="Gene3D" id="2.130.10.10">
    <property type="entry name" value="YVTN repeat-like/Quinoprotein amine dehydrogenase"/>
    <property type="match status" value="1"/>
</dbReference>
<dbReference type="InterPro" id="IPR015943">
    <property type="entry name" value="WD40/YVTN_repeat-like_dom_sf"/>
</dbReference>
<accession>A0A815B2D5</accession>
<keyword evidence="3 10" id="KW-1133">Transmembrane helix</keyword>
<dbReference type="InterPro" id="IPR009057">
    <property type="entry name" value="Homeodomain-like_sf"/>
</dbReference>
<gene>
    <name evidence="12" type="ORF">JYZ213_LOCUS30520</name>
</gene>
<reference evidence="12" key="1">
    <citation type="submission" date="2021-02" db="EMBL/GenBank/DDBJ databases">
        <authorList>
            <person name="Nowell W R."/>
        </authorList>
    </citation>
    <scope>NUCLEOTIDE SEQUENCE</scope>
</reference>
<evidence type="ECO:0000256" key="10">
    <source>
        <dbReference type="SAM" id="Phobius"/>
    </source>
</evidence>
<keyword evidence="4 8" id="KW-0238">DNA-binding</keyword>
<dbReference type="GO" id="GO:0000981">
    <property type="term" value="F:DNA-binding transcription factor activity, RNA polymerase II-specific"/>
    <property type="evidence" value="ECO:0007669"/>
    <property type="project" value="InterPro"/>
</dbReference>
<feature type="DNA-binding region" description="Homeobox" evidence="8">
    <location>
        <begin position="633"/>
        <end position="692"/>
    </location>
</feature>
<comment type="caution">
    <text evidence="12">The sequence shown here is derived from an EMBL/GenBank/DDBJ whole genome shotgun (WGS) entry which is preliminary data.</text>
</comment>
<evidence type="ECO:0000256" key="4">
    <source>
        <dbReference type="ARBA" id="ARBA00023125"/>
    </source>
</evidence>
<sequence length="699" mass="79106">MNDIEQIFINDQVRLLRKSRFAGCCVTISLLIAPIICIVVILRPSNKVVSELKQDSLWFPSAGSESCIRLMDIDGDGLDDVIVSLTDVTTIANEENKDENHSLFCKSFDVEEPCSGTVYGIRGYDFKILWSFRIKQSIFELVCDMIDINNDGYNDCIGAGRQATVVAFDARHGKVVWDSRQIKSRHLLWNSYNPILLSIDVDHDGMNDILISHGGNPTIPSNVHEREAGCLIIISSRSGHQIGEAFFMPDGKETYMSPVLYDKSTVLFGTGGETVAGGLYSISIDNIIHQKNQYVTLVKSFTKGIMVPPIVLDIDYDGIDDILVSCFDGTLELIHGKTMRPLWTRIFDGFEFYASPAPGDFNSDSFVDFMIIINYGEWDRYDYSQVLVIDGLTGETIWTRNNTFGEFTAPLTLQMKKKGKYQDSFIYRQRGQATEREYSNASTILIHGIGLQDGEISKDDNVISLNSNDLCDKFKLNDSISNIFLTNIDGTRLIASIYPPINDENDICSQFEPMERSGGAIGDVNGDGIFDTIDLTTFITKLTSHSLENFIVHSVLTRFSLDLSNNENQIVANYQAEISDKTINNKKLVHLLIDKNSSLTKSTLHHKDLSIIPKQTWNAYLGRFANIPPPGRRRRQRTIFSKDQVDILDQIFERNQYPDIQLREQLSERLDVPEARIQVWFKNRRSRARTTTKTKYQNN</sequence>
<dbReference type="EMBL" id="CAJNOG010000489">
    <property type="protein sequence ID" value="CAF1267805.1"/>
    <property type="molecule type" value="Genomic_DNA"/>
</dbReference>
<evidence type="ECO:0000313" key="12">
    <source>
        <dbReference type="EMBL" id="CAF1267805.1"/>
    </source>
</evidence>
<proteinExistence type="predicted"/>
<evidence type="ECO:0000313" key="13">
    <source>
        <dbReference type="Proteomes" id="UP000663845"/>
    </source>
</evidence>
<dbReference type="PROSITE" id="PS00027">
    <property type="entry name" value="HOMEOBOX_1"/>
    <property type="match status" value="1"/>
</dbReference>
<keyword evidence="5 10" id="KW-0472">Membrane</keyword>
<dbReference type="AlphaFoldDB" id="A0A815B2D5"/>
<dbReference type="PANTHER" id="PTHR21419">
    <property type="match status" value="1"/>
</dbReference>
<dbReference type="PROSITE" id="PS50071">
    <property type="entry name" value="HOMEOBOX_2"/>
    <property type="match status" value="1"/>
</dbReference>
<keyword evidence="6 8" id="KW-0371">Homeobox</keyword>
<comment type="subcellular location">
    <subcellularLocation>
        <location evidence="1">Membrane</location>
        <topology evidence="1">Single-pass membrane protein</topology>
    </subcellularLocation>
    <subcellularLocation>
        <location evidence="8 9">Nucleus</location>
    </subcellularLocation>
</comment>
<evidence type="ECO:0000256" key="8">
    <source>
        <dbReference type="PROSITE-ProRule" id="PRU00108"/>
    </source>
</evidence>